<keyword evidence="4" id="KW-1185">Reference proteome</keyword>
<evidence type="ECO:0000313" key="4">
    <source>
        <dbReference type="Proteomes" id="UP000297447"/>
    </source>
</evidence>
<gene>
    <name evidence="3" type="ORF">E3T55_18710</name>
</gene>
<dbReference type="Pfam" id="PF04075">
    <property type="entry name" value="F420H2_quin_red"/>
    <property type="match status" value="1"/>
</dbReference>
<dbReference type="GO" id="GO:0005886">
    <property type="term" value="C:plasma membrane"/>
    <property type="evidence" value="ECO:0007669"/>
    <property type="project" value="TreeGrafter"/>
</dbReference>
<dbReference type="Gene3D" id="2.30.110.10">
    <property type="entry name" value="Electron Transport, Fmn-binding Protein, Chain A"/>
    <property type="match status" value="1"/>
</dbReference>
<sequence>MTTPKHLPQSKVHTPWLPPRWFIVLAWKIHRAIVRFSGARRGLWPARAERWGTMRVTTVGRRSGQERPVILGYFEDGPNLVTMAMNGWGEAEPAWWLNLQANPHAQVQLPDENRRVVAHAATGDERAALWDRWRSYDKNLDDLARRRPHETAVVVLEPEVTQPLV</sequence>
<dbReference type="InterPro" id="IPR004378">
    <property type="entry name" value="F420H2_quin_Rdtase"/>
</dbReference>
<name>A0A4R8ZUA2_9MICO</name>
<dbReference type="GO" id="GO:0070967">
    <property type="term" value="F:coenzyme F420 binding"/>
    <property type="evidence" value="ECO:0007669"/>
    <property type="project" value="TreeGrafter"/>
</dbReference>
<accession>A0A4R8ZUA2</accession>
<comment type="similarity">
    <text evidence="1">Belongs to the F420H(2)-dependent quinone reductase family.</text>
</comment>
<dbReference type="PANTHER" id="PTHR39428">
    <property type="entry name" value="F420H(2)-DEPENDENT QUINONE REDUCTASE RV1261C"/>
    <property type="match status" value="1"/>
</dbReference>
<dbReference type="RefSeq" id="WP_134521042.1">
    <property type="nucleotide sequence ID" value="NZ_SOHE01000083.1"/>
</dbReference>
<dbReference type="NCBIfam" id="TIGR00026">
    <property type="entry name" value="hi_GC_TIGR00026"/>
    <property type="match status" value="1"/>
</dbReference>
<dbReference type="EMBL" id="SOHE01000083">
    <property type="protein sequence ID" value="TFD45683.1"/>
    <property type="molecule type" value="Genomic_DNA"/>
</dbReference>
<dbReference type="InterPro" id="IPR012349">
    <property type="entry name" value="Split_barrel_FMN-bd"/>
</dbReference>
<comment type="caution">
    <text evidence="3">The sequence shown here is derived from an EMBL/GenBank/DDBJ whole genome shotgun (WGS) entry which is preliminary data.</text>
</comment>
<proteinExistence type="inferred from homology"/>
<dbReference type="PANTHER" id="PTHR39428:SF1">
    <property type="entry name" value="F420H(2)-DEPENDENT QUINONE REDUCTASE RV1261C"/>
    <property type="match status" value="1"/>
</dbReference>
<comment type="catalytic activity">
    <reaction evidence="2">
        <text>oxidized coenzyme F420-(gamma-L-Glu)(n) + a quinol + H(+) = reduced coenzyme F420-(gamma-L-Glu)(n) + a quinone</text>
        <dbReference type="Rhea" id="RHEA:39663"/>
        <dbReference type="Rhea" id="RHEA-COMP:12939"/>
        <dbReference type="Rhea" id="RHEA-COMP:14378"/>
        <dbReference type="ChEBI" id="CHEBI:15378"/>
        <dbReference type="ChEBI" id="CHEBI:24646"/>
        <dbReference type="ChEBI" id="CHEBI:132124"/>
        <dbReference type="ChEBI" id="CHEBI:133980"/>
        <dbReference type="ChEBI" id="CHEBI:139511"/>
    </reaction>
</comment>
<protein>
    <submittedName>
        <fullName evidence="3">Nitroreductase family deazaflavin-dependent oxidoreductase</fullName>
    </submittedName>
</protein>
<reference evidence="3 4" key="1">
    <citation type="submission" date="2019-03" db="EMBL/GenBank/DDBJ databases">
        <title>Genomics of glacier-inhabiting Cryobacterium strains.</title>
        <authorList>
            <person name="Liu Q."/>
            <person name="Xin Y.-H."/>
        </authorList>
    </citation>
    <scope>NUCLEOTIDE SEQUENCE [LARGE SCALE GENOMIC DNA]</scope>
    <source>
        <strain evidence="3 4">Hh14</strain>
    </source>
</reference>
<evidence type="ECO:0000256" key="1">
    <source>
        <dbReference type="ARBA" id="ARBA00008710"/>
    </source>
</evidence>
<dbReference type="OrthoDB" id="8225825at2"/>
<evidence type="ECO:0000256" key="2">
    <source>
        <dbReference type="ARBA" id="ARBA00049106"/>
    </source>
</evidence>
<dbReference type="AlphaFoldDB" id="A0A4R8ZUA2"/>
<dbReference type="Proteomes" id="UP000297447">
    <property type="component" value="Unassembled WGS sequence"/>
</dbReference>
<evidence type="ECO:0000313" key="3">
    <source>
        <dbReference type="EMBL" id="TFD45683.1"/>
    </source>
</evidence>
<organism evidence="3 4">
    <name type="scientific">Cryobacterium frigoriphilum</name>
    <dbReference type="NCBI Taxonomy" id="1259150"/>
    <lineage>
        <taxon>Bacteria</taxon>
        <taxon>Bacillati</taxon>
        <taxon>Actinomycetota</taxon>
        <taxon>Actinomycetes</taxon>
        <taxon>Micrococcales</taxon>
        <taxon>Microbacteriaceae</taxon>
        <taxon>Cryobacterium</taxon>
    </lineage>
</organism>
<dbReference type="GO" id="GO:0016491">
    <property type="term" value="F:oxidoreductase activity"/>
    <property type="evidence" value="ECO:0007669"/>
    <property type="project" value="InterPro"/>
</dbReference>